<dbReference type="PANTHER" id="PTHR42760">
    <property type="entry name" value="SHORT-CHAIN DEHYDROGENASES/REDUCTASES FAMILY MEMBER"/>
    <property type="match status" value="1"/>
</dbReference>
<evidence type="ECO:0000313" key="5">
    <source>
        <dbReference type="Proteomes" id="UP000320314"/>
    </source>
</evidence>
<dbReference type="EC" id="1.1.1.47" evidence="4"/>
<evidence type="ECO:0000313" key="4">
    <source>
        <dbReference type="EMBL" id="TPW27278.1"/>
    </source>
</evidence>
<dbReference type="PANTHER" id="PTHR42760:SF133">
    <property type="entry name" value="3-OXOACYL-[ACYL-CARRIER-PROTEIN] REDUCTASE"/>
    <property type="match status" value="1"/>
</dbReference>
<dbReference type="FunFam" id="3.40.50.720:FF:000084">
    <property type="entry name" value="Short-chain dehydrogenase reductase"/>
    <property type="match status" value="1"/>
</dbReference>
<dbReference type="SMART" id="SM00822">
    <property type="entry name" value="PKS_KR"/>
    <property type="match status" value="1"/>
</dbReference>
<reference evidence="4 5" key="1">
    <citation type="submission" date="2019-06" db="EMBL/GenBank/DDBJ databases">
        <authorList>
            <person name="Li M."/>
        </authorList>
    </citation>
    <scope>NUCLEOTIDE SEQUENCE [LARGE SCALE GENOMIC DNA]</scope>
    <source>
        <strain evidence="4 5">BGMRC6574</strain>
    </source>
</reference>
<dbReference type="NCBIfam" id="NF005559">
    <property type="entry name" value="PRK07231.1"/>
    <property type="match status" value="1"/>
</dbReference>
<dbReference type="GO" id="GO:0006633">
    <property type="term" value="P:fatty acid biosynthetic process"/>
    <property type="evidence" value="ECO:0007669"/>
    <property type="project" value="TreeGrafter"/>
</dbReference>
<protein>
    <submittedName>
        <fullName evidence="4">Glucose 1-dehydrogenase</fullName>
        <ecNumber evidence="4">1.1.1.47</ecNumber>
    </submittedName>
</protein>
<comment type="similarity">
    <text evidence="1">Belongs to the short-chain dehydrogenases/reductases (SDR) family.</text>
</comment>
<dbReference type="Gene3D" id="3.40.50.720">
    <property type="entry name" value="NAD(P)-binding Rossmann-like Domain"/>
    <property type="match status" value="1"/>
</dbReference>
<keyword evidence="2 4" id="KW-0560">Oxidoreductase</keyword>
<evidence type="ECO:0000256" key="2">
    <source>
        <dbReference type="ARBA" id="ARBA00023002"/>
    </source>
</evidence>
<name>A0A506U1A7_9HYPH</name>
<dbReference type="Proteomes" id="UP000320314">
    <property type="component" value="Unassembled WGS sequence"/>
</dbReference>
<dbReference type="Pfam" id="PF13561">
    <property type="entry name" value="adh_short_C2"/>
    <property type="match status" value="1"/>
</dbReference>
<dbReference type="OrthoDB" id="7568484at2"/>
<dbReference type="InterPro" id="IPR036291">
    <property type="entry name" value="NAD(P)-bd_dom_sf"/>
</dbReference>
<dbReference type="InterPro" id="IPR020904">
    <property type="entry name" value="Sc_DH/Rdtase_CS"/>
</dbReference>
<sequence length="261" mass="27437">MALEGKTAIVTGGARGIGYAIARRYLQDGARIVIADLDEEAGEAAADALDALGEVRFVAADVSEALDVHNLVAETLDAFEAIDILVNNAGIAHSAPFLDIEEGDFDRVLRSNLKSGFLCSQAVARLMVQRVAQEGPAGTIINMAALDAHLASADQLSYAVSKAGVSQLTAVMAVALAPHGIRVNAIAPGTIQTDMLTWLGEDQELRRQVLARTPLGRIGEPSEIAGIAAFLASEDASYMTGQTLYADGGRLRLDRAMPLPE</sequence>
<dbReference type="GO" id="GO:0048038">
    <property type="term" value="F:quinone binding"/>
    <property type="evidence" value="ECO:0007669"/>
    <property type="project" value="TreeGrafter"/>
</dbReference>
<proteinExistence type="inferred from homology"/>
<dbReference type="AlphaFoldDB" id="A0A506U1A7"/>
<comment type="caution">
    <text evidence="4">The sequence shown here is derived from an EMBL/GenBank/DDBJ whole genome shotgun (WGS) entry which is preliminary data.</text>
</comment>
<feature type="domain" description="Ketoreductase" evidence="3">
    <location>
        <begin position="6"/>
        <end position="201"/>
    </location>
</feature>
<dbReference type="InterPro" id="IPR002347">
    <property type="entry name" value="SDR_fam"/>
</dbReference>
<dbReference type="PRINTS" id="PR00080">
    <property type="entry name" value="SDRFAMILY"/>
</dbReference>
<keyword evidence="5" id="KW-1185">Reference proteome</keyword>
<evidence type="ECO:0000259" key="3">
    <source>
        <dbReference type="SMART" id="SM00822"/>
    </source>
</evidence>
<dbReference type="InterPro" id="IPR057326">
    <property type="entry name" value="KR_dom"/>
</dbReference>
<organism evidence="4 5">
    <name type="scientific">Pararhizobium mangrovi</name>
    <dbReference type="NCBI Taxonomy" id="2590452"/>
    <lineage>
        <taxon>Bacteria</taxon>
        <taxon>Pseudomonadati</taxon>
        <taxon>Pseudomonadota</taxon>
        <taxon>Alphaproteobacteria</taxon>
        <taxon>Hyphomicrobiales</taxon>
        <taxon>Rhizobiaceae</taxon>
        <taxon>Rhizobium/Agrobacterium group</taxon>
        <taxon>Pararhizobium</taxon>
    </lineage>
</organism>
<dbReference type="PRINTS" id="PR00081">
    <property type="entry name" value="GDHRDH"/>
</dbReference>
<gene>
    <name evidence="4" type="ORF">FJU11_12045</name>
</gene>
<evidence type="ECO:0000256" key="1">
    <source>
        <dbReference type="ARBA" id="ARBA00006484"/>
    </source>
</evidence>
<dbReference type="SUPFAM" id="SSF51735">
    <property type="entry name" value="NAD(P)-binding Rossmann-fold domains"/>
    <property type="match status" value="1"/>
</dbReference>
<dbReference type="RefSeq" id="WP_141167312.1">
    <property type="nucleotide sequence ID" value="NZ_VHLH01000022.1"/>
</dbReference>
<dbReference type="PROSITE" id="PS00061">
    <property type="entry name" value="ADH_SHORT"/>
    <property type="match status" value="1"/>
</dbReference>
<accession>A0A506U1A7</accession>
<dbReference type="EMBL" id="VHLH01000022">
    <property type="protein sequence ID" value="TPW27278.1"/>
    <property type="molecule type" value="Genomic_DNA"/>
</dbReference>
<dbReference type="GO" id="GO:0047936">
    <property type="term" value="F:glucose 1-dehydrogenase [NAD(P)+] activity"/>
    <property type="evidence" value="ECO:0007669"/>
    <property type="project" value="UniProtKB-EC"/>
</dbReference>